<dbReference type="GO" id="GO:0016747">
    <property type="term" value="F:acyltransferase activity, transferring groups other than amino-acyl groups"/>
    <property type="evidence" value="ECO:0007669"/>
    <property type="project" value="InterPro"/>
</dbReference>
<dbReference type="InterPro" id="IPR016181">
    <property type="entry name" value="Acyl_CoA_acyltransferase"/>
</dbReference>
<dbReference type="OrthoDB" id="273614at2"/>
<dbReference type="STRING" id="471853.Bcav_1396"/>
<dbReference type="SUPFAM" id="SSF55729">
    <property type="entry name" value="Acyl-CoA N-acyltransferases (Nat)"/>
    <property type="match status" value="2"/>
</dbReference>
<feature type="domain" description="N-acetyltransferase" evidence="3">
    <location>
        <begin position="187"/>
        <end position="330"/>
    </location>
</feature>
<keyword evidence="5" id="KW-1185">Reference proteome</keyword>
<keyword evidence="2" id="KW-0012">Acyltransferase</keyword>
<evidence type="ECO:0000259" key="3">
    <source>
        <dbReference type="PROSITE" id="PS51186"/>
    </source>
</evidence>
<keyword evidence="1 4" id="KW-0808">Transferase</keyword>
<evidence type="ECO:0000256" key="2">
    <source>
        <dbReference type="ARBA" id="ARBA00023315"/>
    </source>
</evidence>
<dbReference type="HOGENOM" id="CLU_074359_0_0_11"/>
<dbReference type="EMBL" id="CP001618">
    <property type="protein sequence ID" value="ACQ79655.1"/>
    <property type="molecule type" value="Genomic_DNA"/>
</dbReference>
<dbReference type="CDD" id="cd04301">
    <property type="entry name" value="NAT_SF"/>
    <property type="match status" value="2"/>
</dbReference>
<dbReference type="AlphaFoldDB" id="C5C2G9"/>
<feature type="domain" description="N-acetyltransferase" evidence="3">
    <location>
        <begin position="2"/>
        <end position="172"/>
    </location>
</feature>
<protein>
    <submittedName>
        <fullName evidence="4">GCN5-related protein N-acetyltransferase</fullName>
    </submittedName>
</protein>
<dbReference type="eggNOG" id="COG0456">
    <property type="taxonomic scope" value="Bacteria"/>
</dbReference>
<dbReference type="Proteomes" id="UP000007962">
    <property type="component" value="Chromosome"/>
</dbReference>
<dbReference type="Gene3D" id="3.40.630.30">
    <property type="match status" value="2"/>
</dbReference>
<dbReference type="InterPro" id="IPR000182">
    <property type="entry name" value="GNAT_dom"/>
</dbReference>
<reference evidence="4 5" key="1">
    <citation type="journal article" date="2009" name="Stand. Genomic Sci.">
        <title>Complete genome sequence of Beutenbergia cavernae type strain (HKI 0122).</title>
        <authorList>
            <person name="Land M."/>
            <person name="Pukall R."/>
            <person name="Abt B."/>
            <person name="Goker M."/>
            <person name="Rohde M."/>
            <person name="Glavina Del Rio T."/>
            <person name="Tice H."/>
            <person name="Copeland A."/>
            <person name="Cheng J.F."/>
            <person name="Lucas S."/>
            <person name="Chen F."/>
            <person name="Nolan M."/>
            <person name="Bruce D."/>
            <person name="Goodwin L."/>
            <person name="Pitluck S."/>
            <person name="Ivanova N."/>
            <person name="Mavromatis K."/>
            <person name="Ovchinnikova G."/>
            <person name="Pati A."/>
            <person name="Chen A."/>
            <person name="Palaniappan K."/>
            <person name="Hauser L."/>
            <person name="Chang Y.J."/>
            <person name="Jefferies C.C."/>
            <person name="Saunders E."/>
            <person name="Brettin T."/>
            <person name="Detter J.C."/>
            <person name="Han C."/>
            <person name="Chain P."/>
            <person name="Bristow J."/>
            <person name="Eisen J.A."/>
            <person name="Markowitz V."/>
            <person name="Hugenholtz P."/>
            <person name="Kyrpides N.C."/>
            <person name="Klenk H.P."/>
            <person name="Lapidus A."/>
        </authorList>
    </citation>
    <scope>NUCLEOTIDE SEQUENCE [LARGE SCALE GENOMIC DNA]</scope>
    <source>
        <strain evidence="5">ATCC BAA-8 / DSM 12333 / NBRC 16432</strain>
    </source>
</reference>
<dbReference type="InterPro" id="IPR050832">
    <property type="entry name" value="Bact_Acetyltransf"/>
</dbReference>
<gene>
    <name evidence="4" type="ordered locus">Bcav_1396</name>
</gene>
<dbReference type="KEGG" id="bcv:Bcav_1396"/>
<sequence length="330" mass="35274">MNEVRAFRAEDADGVLALLVDALGPDAPSASWFGDYVLLEPNFDPEGLIVAVEDGRVVGAVHAVHARHAGRTLGRSGAMPVDPETGWITWFAVHPDHRRRGLGARLLTAAADYLARAGATTLVVSGYPPAYLTPGVDAVQFPDAVRLLERCGFDVASRPVAMDAPLATYRVPASVRELRARLESEGRTFAPARLAEIPEIAAFASQRLAPDWGEVLRASVGRHRHPERVIVAREGAAGPVIGFATYAAYPAAGIDRFGPFGVDPDVRGGGLGAVLLHETLAAMRREGAHSAWFLWTGATSPAATLYRRSGFDVTRTFDVMTRSTHPAIDA</sequence>
<dbReference type="PANTHER" id="PTHR43877">
    <property type="entry name" value="AMINOALKYLPHOSPHONATE N-ACETYLTRANSFERASE-RELATED-RELATED"/>
    <property type="match status" value="1"/>
</dbReference>
<proteinExistence type="predicted"/>
<organism evidence="4 5">
    <name type="scientific">Beutenbergia cavernae (strain ATCC BAA-8 / DSM 12333 / CCUG 43141 / JCM 11478 / NBRC 16432 / NCIMB 13614 / HKI 0122)</name>
    <dbReference type="NCBI Taxonomy" id="471853"/>
    <lineage>
        <taxon>Bacteria</taxon>
        <taxon>Bacillati</taxon>
        <taxon>Actinomycetota</taxon>
        <taxon>Actinomycetes</taxon>
        <taxon>Micrococcales</taxon>
        <taxon>Beutenbergiaceae</taxon>
        <taxon>Beutenbergia</taxon>
    </lineage>
</organism>
<evidence type="ECO:0000256" key="1">
    <source>
        <dbReference type="ARBA" id="ARBA00022679"/>
    </source>
</evidence>
<dbReference type="Pfam" id="PF13508">
    <property type="entry name" value="Acetyltransf_7"/>
    <property type="match status" value="1"/>
</dbReference>
<name>C5C2G9_BEUC1</name>
<evidence type="ECO:0000313" key="4">
    <source>
        <dbReference type="EMBL" id="ACQ79655.1"/>
    </source>
</evidence>
<accession>C5C2G9</accession>
<evidence type="ECO:0000313" key="5">
    <source>
        <dbReference type="Proteomes" id="UP000007962"/>
    </source>
</evidence>
<dbReference type="eggNOG" id="COG0454">
    <property type="taxonomic scope" value="Bacteria"/>
</dbReference>
<dbReference type="Pfam" id="PF00583">
    <property type="entry name" value="Acetyltransf_1"/>
    <property type="match status" value="1"/>
</dbReference>
<dbReference type="PROSITE" id="PS51186">
    <property type="entry name" value="GNAT"/>
    <property type="match status" value="2"/>
</dbReference>
<dbReference type="RefSeq" id="WP_015881895.1">
    <property type="nucleotide sequence ID" value="NC_012669.1"/>
</dbReference>